<keyword evidence="4" id="KW-0963">Cytoplasm</keyword>
<dbReference type="InterPro" id="IPR044063">
    <property type="entry name" value="ZF_RING_GID"/>
</dbReference>
<dbReference type="SMART" id="SM00757">
    <property type="entry name" value="CRA"/>
    <property type="match status" value="1"/>
</dbReference>
<dbReference type="GO" id="GO:0008270">
    <property type="term" value="F:zinc ion binding"/>
    <property type="evidence" value="ECO:0007669"/>
    <property type="project" value="UniProtKB-KW"/>
</dbReference>
<name>A0A139IK53_9PEZI</name>
<dbReference type="PANTHER" id="PTHR12170:SF2">
    <property type="entry name" value="E3 UBIQUITIN-PROTEIN TRANSFERASE MAEA"/>
    <property type="match status" value="1"/>
</dbReference>
<sequence>MAELHTTTKLEPDSHILLDQPLLRLPHELLRKNLKTAQRHIEQANKNIQKDVQSATKLDPAQTLASLDATLAKAQGLKRKLEALYEEEQNLHRQQRLRIEHLQQLHEIPSLADVKYDTWSHTRLDRLLVDYLLRQGYTQSARELAAEKHIQELVDVDVFDECGRIEASLAQGRTQECLSWCSENKQPLKKINSKLELELRLQQFIELARSGSHIEAIMHARKHLAGEQDPDFGLKAGGLLAHRTDTPVEPYREMYSQDRYAYLAEQFVKTHHELFALPSQPLFHIALSAGLSALKTPSCHSQYALRANANTGAPVCPICSTELNELARNVPYAHHSKSYMEEDPVVLPNGRVFGRQRLQRLNEKLGTAPGKIKDPTDMETEWDEKELKKVFIS</sequence>
<comment type="caution">
    <text evidence="12">The sequence shown here is derived from an EMBL/GenBank/DDBJ whole genome shotgun (WGS) entry which is preliminary data.</text>
</comment>
<evidence type="ECO:0000313" key="13">
    <source>
        <dbReference type="Proteomes" id="UP000073492"/>
    </source>
</evidence>
<dbReference type="InterPro" id="IPR006595">
    <property type="entry name" value="CTLH_C"/>
</dbReference>
<comment type="subcellular location">
    <subcellularLocation>
        <location evidence="2">Cytoplasm</location>
    </subcellularLocation>
</comment>
<dbReference type="EMBL" id="LFZO01000065">
    <property type="protein sequence ID" value="KXT15147.1"/>
    <property type="molecule type" value="Genomic_DNA"/>
</dbReference>
<keyword evidence="13" id="KW-1185">Reference proteome</keyword>
<evidence type="ECO:0000259" key="10">
    <source>
        <dbReference type="PROSITE" id="PS50897"/>
    </source>
</evidence>
<dbReference type="InterPro" id="IPR013144">
    <property type="entry name" value="CRA_dom"/>
</dbReference>
<dbReference type="GO" id="GO:0061630">
    <property type="term" value="F:ubiquitin protein ligase activity"/>
    <property type="evidence" value="ECO:0007669"/>
    <property type="project" value="InterPro"/>
</dbReference>
<evidence type="ECO:0000256" key="5">
    <source>
        <dbReference type="ARBA" id="ARBA00022723"/>
    </source>
</evidence>
<dbReference type="PROSITE" id="PS50897">
    <property type="entry name" value="CTLH"/>
    <property type="match status" value="1"/>
</dbReference>
<dbReference type="SMART" id="SM00668">
    <property type="entry name" value="CTLH"/>
    <property type="match status" value="1"/>
</dbReference>
<dbReference type="GO" id="GO:0034657">
    <property type="term" value="C:GID complex"/>
    <property type="evidence" value="ECO:0007669"/>
    <property type="project" value="TreeGrafter"/>
</dbReference>
<dbReference type="GO" id="GO:0005737">
    <property type="term" value="C:cytoplasm"/>
    <property type="evidence" value="ECO:0007669"/>
    <property type="project" value="UniProtKB-SubCell"/>
</dbReference>
<dbReference type="STRING" id="113226.A0A139IK53"/>
<dbReference type="InterPro" id="IPR006594">
    <property type="entry name" value="LisH"/>
</dbReference>
<keyword evidence="9" id="KW-0175">Coiled coil</keyword>
<accession>A0A139IK53</accession>
<feature type="domain" description="RING-Gid-type" evidence="11">
    <location>
        <begin position="316"/>
        <end position="377"/>
    </location>
</feature>
<keyword evidence="6 8" id="KW-0863">Zinc-finger</keyword>
<keyword evidence="5" id="KW-0479">Metal-binding</keyword>
<dbReference type="AlphaFoldDB" id="A0A139IK53"/>
<evidence type="ECO:0000256" key="4">
    <source>
        <dbReference type="ARBA" id="ARBA00022490"/>
    </source>
</evidence>
<dbReference type="Proteomes" id="UP000073492">
    <property type="component" value="Unassembled WGS sequence"/>
</dbReference>
<proteinExistence type="inferred from homology"/>
<evidence type="ECO:0000256" key="9">
    <source>
        <dbReference type="SAM" id="Coils"/>
    </source>
</evidence>
<dbReference type="InterPro" id="IPR024964">
    <property type="entry name" value="CTLH/CRA"/>
</dbReference>
<dbReference type="GO" id="GO:0043161">
    <property type="term" value="P:proteasome-mediated ubiquitin-dependent protein catabolic process"/>
    <property type="evidence" value="ECO:0007669"/>
    <property type="project" value="InterPro"/>
</dbReference>
<organism evidence="12 13">
    <name type="scientific">Pseudocercospora musae</name>
    <dbReference type="NCBI Taxonomy" id="113226"/>
    <lineage>
        <taxon>Eukaryota</taxon>
        <taxon>Fungi</taxon>
        <taxon>Dikarya</taxon>
        <taxon>Ascomycota</taxon>
        <taxon>Pezizomycotina</taxon>
        <taxon>Dothideomycetes</taxon>
        <taxon>Dothideomycetidae</taxon>
        <taxon>Mycosphaerellales</taxon>
        <taxon>Mycosphaerellaceae</taxon>
        <taxon>Pseudocercospora</taxon>
    </lineage>
</organism>
<dbReference type="GO" id="GO:0005634">
    <property type="term" value="C:nucleus"/>
    <property type="evidence" value="ECO:0007669"/>
    <property type="project" value="TreeGrafter"/>
</dbReference>
<feature type="domain" description="CTLH" evidence="10">
    <location>
        <begin position="158"/>
        <end position="215"/>
    </location>
</feature>
<feature type="zinc finger region" description="RING-Gid-type" evidence="8">
    <location>
        <begin position="316"/>
        <end position="377"/>
    </location>
</feature>
<dbReference type="OrthoDB" id="1933455at2759"/>
<evidence type="ECO:0000256" key="7">
    <source>
        <dbReference type="ARBA" id="ARBA00022833"/>
    </source>
</evidence>
<dbReference type="PROSITE" id="PS50896">
    <property type="entry name" value="LISH"/>
    <property type="match status" value="1"/>
</dbReference>
<gene>
    <name evidence="12" type="ORF">AC579_7915</name>
</gene>
<evidence type="ECO:0000259" key="11">
    <source>
        <dbReference type="PROSITE" id="PS51867"/>
    </source>
</evidence>
<reference evidence="12 13" key="1">
    <citation type="submission" date="2015-07" db="EMBL/GenBank/DDBJ databases">
        <title>Comparative genomics of the Sigatoka disease complex on banana suggests a link between parallel evolutionary changes in Pseudocercospora fijiensis and Pseudocercospora eumusae and increased virulence on the banana host.</title>
        <authorList>
            <person name="Chang T.-C."/>
            <person name="Salvucci A."/>
            <person name="Crous P.W."/>
            <person name="Stergiopoulos I."/>
        </authorList>
    </citation>
    <scope>NUCLEOTIDE SEQUENCE [LARGE SCALE GENOMIC DNA]</scope>
    <source>
        <strain evidence="12 13">CBS 116634</strain>
    </source>
</reference>
<feature type="coiled-coil region" evidence="9">
    <location>
        <begin position="27"/>
        <end position="105"/>
    </location>
</feature>
<dbReference type="PROSITE" id="PS51867">
    <property type="entry name" value="ZF_RING_GID"/>
    <property type="match status" value="1"/>
</dbReference>
<evidence type="ECO:0000256" key="6">
    <source>
        <dbReference type="ARBA" id="ARBA00022771"/>
    </source>
</evidence>
<comment type="function">
    <text evidence="1">Involved in the proteasome-dependent degradation of fructose-1,6-bisphosphatase.</text>
</comment>
<evidence type="ECO:0000256" key="8">
    <source>
        <dbReference type="PROSITE-ProRule" id="PRU01215"/>
    </source>
</evidence>
<dbReference type="PANTHER" id="PTHR12170">
    <property type="entry name" value="MACROPHAGE ERYTHROBLAST ATTACHER-RELATED"/>
    <property type="match status" value="1"/>
</dbReference>
<comment type="similarity">
    <text evidence="3">Belongs to the FYV10 family.</text>
</comment>
<protein>
    <recommendedName>
        <fullName evidence="14">Protein FYV10</fullName>
    </recommendedName>
</protein>
<dbReference type="Pfam" id="PF10607">
    <property type="entry name" value="CTLH"/>
    <property type="match status" value="1"/>
</dbReference>
<keyword evidence="7" id="KW-0862">Zinc</keyword>
<evidence type="ECO:0008006" key="14">
    <source>
        <dbReference type="Google" id="ProtNLM"/>
    </source>
</evidence>
<dbReference type="InterPro" id="IPR045098">
    <property type="entry name" value="Fyv10_fam"/>
</dbReference>
<evidence type="ECO:0000256" key="3">
    <source>
        <dbReference type="ARBA" id="ARBA00010615"/>
    </source>
</evidence>
<evidence type="ECO:0000256" key="1">
    <source>
        <dbReference type="ARBA" id="ARBA00002343"/>
    </source>
</evidence>
<evidence type="ECO:0000313" key="12">
    <source>
        <dbReference type="EMBL" id="KXT15147.1"/>
    </source>
</evidence>
<evidence type="ECO:0000256" key="2">
    <source>
        <dbReference type="ARBA" id="ARBA00004496"/>
    </source>
</evidence>
<dbReference type="SMART" id="SM00667">
    <property type="entry name" value="LisH"/>
    <property type="match status" value="1"/>
</dbReference>